<evidence type="ECO:0000259" key="1">
    <source>
        <dbReference type="Pfam" id="PF23265"/>
    </source>
</evidence>
<name>A0A8S2NU82_9BILA</name>
<dbReference type="Proteomes" id="UP000682733">
    <property type="component" value="Unassembled WGS sequence"/>
</dbReference>
<evidence type="ECO:0000313" key="2">
    <source>
        <dbReference type="EMBL" id="CAF1202697.1"/>
    </source>
</evidence>
<sequence>MESSGRNTLEHKAVCRCLFAPQKIGMHTIKIYAKRELADGNYPQALKFDLNVQQLPSNTVSYPNTTSFFYDYNLEIIAPNNSRYALSGHIIYDKQKIDNGSLIQYDHDKELWQGLFAPQNTGLHKITIYAKENENSSISESVINFDLNVTDLKRFILFPKTYSQFQKTQCKIYEPFEMKKVLALRCIVKYLMLMLLNSV</sequence>
<gene>
    <name evidence="2" type="ORF">OVA965_LOCUS24065</name>
    <name evidence="3" type="ORF">TMI583_LOCUS24785</name>
</gene>
<dbReference type="Proteomes" id="UP000677228">
    <property type="component" value="Unassembled WGS sequence"/>
</dbReference>
<reference evidence="3" key="1">
    <citation type="submission" date="2021-02" db="EMBL/GenBank/DDBJ databases">
        <authorList>
            <person name="Nowell W R."/>
        </authorList>
    </citation>
    <scope>NUCLEOTIDE SEQUENCE</scope>
</reference>
<feature type="domain" description="KY-like immunoglobulin-like" evidence="1">
    <location>
        <begin position="12"/>
        <end position="63"/>
    </location>
</feature>
<dbReference type="InterPro" id="IPR056564">
    <property type="entry name" value="Ig-like_KY"/>
</dbReference>
<protein>
    <recommendedName>
        <fullName evidence="1">KY-like immunoglobulin-like domain-containing protein</fullName>
    </recommendedName>
</protein>
<dbReference type="Pfam" id="PF23265">
    <property type="entry name" value="Ig-like_KY"/>
    <property type="match status" value="2"/>
</dbReference>
<feature type="domain" description="KY-like immunoglobulin-like" evidence="1">
    <location>
        <begin position="95"/>
        <end position="159"/>
    </location>
</feature>
<dbReference type="AlphaFoldDB" id="A0A8S2NU82"/>
<proteinExistence type="predicted"/>
<evidence type="ECO:0000313" key="4">
    <source>
        <dbReference type="Proteomes" id="UP000682733"/>
    </source>
</evidence>
<evidence type="ECO:0000313" key="3">
    <source>
        <dbReference type="EMBL" id="CAF4012458.1"/>
    </source>
</evidence>
<organism evidence="3 4">
    <name type="scientific">Didymodactylos carnosus</name>
    <dbReference type="NCBI Taxonomy" id="1234261"/>
    <lineage>
        <taxon>Eukaryota</taxon>
        <taxon>Metazoa</taxon>
        <taxon>Spiralia</taxon>
        <taxon>Gnathifera</taxon>
        <taxon>Rotifera</taxon>
        <taxon>Eurotatoria</taxon>
        <taxon>Bdelloidea</taxon>
        <taxon>Philodinida</taxon>
        <taxon>Philodinidae</taxon>
        <taxon>Didymodactylos</taxon>
    </lineage>
</organism>
<accession>A0A8S2NU82</accession>
<comment type="caution">
    <text evidence="3">The sequence shown here is derived from an EMBL/GenBank/DDBJ whole genome shotgun (WGS) entry which is preliminary data.</text>
</comment>
<dbReference type="EMBL" id="CAJOBA010035870">
    <property type="protein sequence ID" value="CAF4012458.1"/>
    <property type="molecule type" value="Genomic_DNA"/>
</dbReference>
<dbReference type="EMBL" id="CAJNOK010014337">
    <property type="protein sequence ID" value="CAF1202697.1"/>
    <property type="molecule type" value="Genomic_DNA"/>
</dbReference>